<dbReference type="Gene3D" id="3.40.50.150">
    <property type="entry name" value="Vaccinia Virus protein VP39"/>
    <property type="match status" value="1"/>
</dbReference>
<feature type="binding site" evidence="4">
    <location>
        <position position="385"/>
    </location>
    <ligand>
        <name>S-adenosyl-L-methionine</name>
        <dbReference type="ChEBI" id="CHEBI:59789"/>
    </ligand>
</feature>
<dbReference type="InterPro" id="IPR029063">
    <property type="entry name" value="SAM-dependent_MTases_sf"/>
</dbReference>
<keyword evidence="7" id="KW-1185">Reference proteome</keyword>
<feature type="binding site" evidence="4">
    <location>
        <position position="332"/>
    </location>
    <ligand>
        <name>S-adenosyl-L-methionine</name>
        <dbReference type="ChEBI" id="CHEBI:59789"/>
    </ligand>
</feature>
<evidence type="ECO:0000256" key="4">
    <source>
        <dbReference type="PROSITE-ProRule" id="PRU01024"/>
    </source>
</evidence>
<feature type="active site" description="Nucleophile" evidence="4">
    <location>
        <position position="412"/>
    </location>
</feature>
<dbReference type="PANTHER" id="PTHR11061">
    <property type="entry name" value="RNA M5U METHYLTRANSFERASE"/>
    <property type="match status" value="1"/>
</dbReference>
<sequence length="466" mass="53285">MSDTNPPPRSRPSGIAEVEKIGNNLRGILTFEKNRIEVPYSLPGDSYNVTLFKKKRRKPSAKLELISQVSRSVTPPCPAFTRCGGCSAQHIPYEEQFIYKTTQLSESYKNDFGIEPVLISARKTLHYRNRMDFAVFPGPIIGQRESGSFRHIVDLETCFIQSEESNEELKRFRNLLSQFPDLPYDRRSDSGFLKYVTLRKAKNTSDLMTILSFVEEFKDSSGEKEFAEACLKHLKADHLLFCFNRRKGEISAIGEVKILRGKESYQELVSGKEFRVPFDSFFQPNPEAFQPILDFIETEIPESAHHLIDLFCGSGFFSRIFAHKFKKITGIDSIESSLQIARKQMEFDFPNIQFSYLREDLFSKKASTGLENLFQTEEKNVLIADPPRAGLGEFVIEALKHSKISFFLYVSCNPSSQKEDLMKLKDTFRIQKILITDPYPQTPHLESVAFLSAKDAPSLENSILRT</sequence>
<protein>
    <submittedName>
        <fullName evidence="6">23S rRNA (Uracil(1939)-C(5))-methyltransferase RlmD</fullName>
    </submittedName>
</protein>
<dbReference type="Gene3D" id="2.40.50.140">
    <property type="entry name" value="Nucleic acid-binding proteins"/>
    <property type="match status" value="1"/>
</dbReference>
<keyword evidence="2 4" id="KW-0808">Transferase</keyword>
<evidence type="ECO:0000256" key="5">
    <source>
        <dbReference type="PROSITE-ProRule" id="PRU10015"/>
    </source>
</evidence>
<dbReference type="InterPro" id="IPR030390">
    <property type="entry name" value="MeTrfase_TrmA_AS"/>
</dbReference>
<dbReference type="Gene3D" id="2.40.50.1070">
    <property type="match status" value="1"/>
</dbReference>
<dbReference type="InterPro" id="IPR012340">
    <property type="entry name" value="NA-bd_OB-fold"/>
</dbReference>
<organism evidence="6 7">
    <name type="scientific">Leptospira kmetyi</name>
    <dbReference type="NCBI Taxonomy" id="408139"/>
    <lineage>
        <taxon>Bacteria</taxon>
        <taxon>Pseudomonadati</taxon>
        <taxon>Spirochaetota</taxon>
        <taxon>Spirochaetia</taxon>
        <taxon>Leptospirales</taxon>
        <taxon>Leptospiraceae</taxon>
        <taxon>Leptospira</taxon>
    </lineage>
</organism>
<evidence type="ECO:0000313" key="6">
    <source>
        <dbReference type="EMBL" id="PJZ30060.1"/>
    </source>
</evidence>
<dbReference type="SUPFAM" id="SSF53335">
    <property type="entry name" value="S-adenosyl-L-methionine-dependent methyltransferases"/>
    <property type="match status" value="1"/>
</dbReference>
<dbReference type="PROSITE" id="PS01230">
    <property type="entry name" value="TRMA_1"/>
    <property type="match status" value="1"/>
</dbReference>
<keyword evidence="1 4" id="KW-0489">Methyltransferase</keyword>
<dbReference type="Pfam" id="PF05958">
    <property type="entry name" value="tRNA_U5-meth_tr"/>
    <property type="match status" value="1"/>
</dbReference>
<comment type="similarity">
    <text evidence="4">Belongs to the class I-like SAM-binding methyltransferase superfamily. RNA M5U methyltransferase family.</text>
</comment>
<dbReference type="RefSeq" id="WP_100755413.1">
    <property type="nucleotide sequence ID" value="NZ_NPDP01000014.1"/>
</dbReference>
<feature type="active site" evidence="5">
    <location>
        <position position="412"/>
    </location>
</feature>
<evidence type="ECO:0000313" key="7">
    <source>
        <dbReference type="Proteomes" id="UP000231919"/>
    </source>
</evidence>
<accession>A0ABX4N9S3</accession>
<dbReference type="EMBL" id="NPDP01000014">
    <property type="protein sequence ID" value="PJZ30060.1"/>
    <property type="molecule type" value="Genomic_DNA"/>
</dbReference>
<keyword evidence="3 4" id="KW-0949">S-adenosyl-L-methionine</keyword>
<name>A0ABX4N9S3_9LEPT</name>
<feature type="binding site" evidence="4">
    <location>
        <position position="283"/>
    </location>
    <ligand>
        <name>S-adenosyl-L-methionine</name>
        <dbReference type="ChEBI" id="CHEBI:59789"/>
    </ligand>
</feature>
<dbReference type="PANTHER" id="PTHR11061:SF30">
    <property type="entry name" value="TRNA (URACIL(54)-C(5))-METHYLTRANSFERASE"/>
    <property type="match status" value="1"/>
</dbReference>
<feature type="binding site" evidence="4">
    <location>
        <position position="311"/>
    </location>
    <ligand>
        <name>S-adenosyl-L-methionine</name>
        <dbReference type="ChEBI" id="CHEBI:59789"/>
    </ligand>
</feature>
<evidence type="ECO:0000256" key="3">
    <source>
        <dbReference type="ARBA" id="ARBA00022691"/>
    </source>
</evidence>
<dbReference type="Proteomes" id="UP000231919">
    <property type="component" value="Unassembled WGS sequence"/>
</dbReference>
<dbReference type="InterPro" id="IPR010280">
    <property type="entry name" value="U5_MeTrfase_fam"/>
</dbReference>
<comment type="caution">
    <text evidence="6">The sequence shown here is derived from an EMBL/GenBank/DDBJ whole genome shotgun (WGS) entry which is preliminary data.</text>
</comment>
<dbReference type="PROSITE" id="PS51687">
    <property type="entry name" value="SAM_MT_RNA_M5U"/>
    <property type="match status" value="1"/>
</dbReference>
<evidence type="ECO:0000256" key="1">
    <source>
        <dbReference type="ARBA" id="ARBA00022603"/>
    </source>
</evidence>
<dbReference type="NCBIfam" id="TIGR00479">
    <property type="entry name" value="rumA"/>
    <property type="match status" value="1"/>
</dbReference>
<dbReference type="CDD" id="cd02440">
    <property type="entry name" value="AdoMet_MTases"/>
    <property type="match status" value="1"/>
</dbReference>
<gene>
    <name evidence="6" type="ORF">CH378_09490</name>
</gene>
<evidence type="ECO:0000256" key="2">
    <source>
        <dbReference type="ARBA" id="ARBA00022679"/>
    </source>
</evidence>
<reference evidence="6 7" key="1">
    <citation type="submission" date="2017-07" db="EMBL/GenBank/DDBJ databases">
        <title>Leptospira spp. isolated from tropical soils.</title>
        <authorList>
            <person name="Thibeaux R."/>
            <person name="Iraola G."/>
            <person name="Ferres I."/>
            <person name="Bierque E."/>
            <person name="Girault D."/>
            <person name="Soupe-Gilbert M.-E."/>
            <person name="Picardeau M."/>
            <person name="Goarant C."/>
        </authorList>
    </citation>
    <scope>NUCLEOTIDE SEQUENCE [LARGE SCALE GENOMIC DNA]</scope>
    <source>
        <strain evidence="6 7">JW2-C-B1</strain>
    </source>
</reference>
<proteinExistence type="inferred from homology"/>